<proteinExistence type="predicted"/>
<dbReference type="OrthoDB" id="193535at2"/>
<dbReference type="InterPro" id="IPR021851">
    <property type="entry name" value="DUF3455"/>
</dbReference>
<comment type="caution">
    <text evidence="3">The sequence shown here is derived from an EMBL/GenBank/DDBJ whole genome shotgun (WGS) entry which is preliminary data.</text>
</comment>
<dbReference type="EMBL" id="LXQC01000113">
    <property type="protein sequence ID" value="TFE70589.1"/>
    <property type="molecule type" value="Genomic_DNA"/>
</dbReference>
<dbReference type="PANTHER" id="PTHR35567">
    <property type="entry name" value="MALATE DEHYDROGENASE (AFU_ORTHOLOGUE AFUA_2G13800)"/>
    <property type="match status" value="1"/>
</dbReference>
<protein>
    <recommendedName>
        <fullName evidence="5">DUF3455 domain-containing protein</fullName>
    </recommendedName>
</protein>
<keyword evidence="4" id="KW-1185">Reference proteome</keyword>
<evidence type="ECO:0008006" key="5">
    <source>
        <dbReference type="Google" id="ProtNLM"/>
    </source>
</evidence>
<evidence type="ECO:0000313" key="4">
    <source>
        <dbReference type="Proteomes" id="UP000297713"/>
    </source>
</evidence>
<feature type="compositionally biased region" description="Polar residues" evidence="1">
    <location>
        <begin position="84"/>
        <end position="102"/>
    </location>
</feature>
<gene>
    <name evidence="3" type="ORF">A7Q10_05795</name>
</gene>
<feature type="region of interest" description="Disordered" evidence="1">
    <location>
        <begin position="82"/>
        <end position="104"/>
    </location>
</feature>
<feature type="chain" id="PRO_5021240374" description="DUF3455 domain-containing protein" evidence="2">
    <location>
        <begin position="22"/>
        <end position="172"/>
    </location>
</feature>
<reference evidence="3 4" key="1">
    <citation type="submission" date="2016-05" db="EMBL/GenBank/DDBJ databases">
        <title>Diversity and Homogeneity among Thermoacidophilic Verrucomicrobia Methanotrophs Linked with Geographical Origin.</title>
        <authorList>
            <person name="Erikstad H.-A."/>
            <person name="Smestad N.B."/>
            <person name="Ceballos R.M."/>
            <person name="Birkeland N.-K."/>
        </authorList>
    </citation>
    <scope>NUCLEOTIDE SEQUENCE [LARGE SCALE GENOMIC DNA]</scope>
    <source>
        <strain evidence="3 4">Phi</strain>
    </source>
</reference>
<evidence type="ECO:0000256" key="1">
    <source>
        <dbReference type="SAM" id="MobiDB-lite"/>
    </source>
</evidence>
<evidence type="ECO:0000256" key="2">
    <source>
        <dbReference type="SAM" id="SignalP"/>
    </source>
</evidence>
<dbReference type="PANTHER" id="PTHR35567:SF1">
    <property type="entry name" value="CONSERVED FUNGAL PROTEIN (AFU_ORTHOLOGUE AFUA_1G14230)"/>
    <property type="match status" value="1"/>
</dbReference>
<keyword evidence="2" id="KW-0732">Signal</keyword>
<accession>A0A4Y8PEW4</accession>
<evidence type="ECO:0000313" key="3">
    <source>
        <dbReference type="EMBL" id="TFE70589.1"/>
    </source>
</evidence>
<sequence length="172" mass="18922">MKIFLYGLMASLFLSPLSLLAAQKNPGLTIPSHSLLLWVAQAEGVQIYVSKPKKGEKNSFEWTFKSPKATLLSKSGKKIGSHYSGPTWQANDGSKITASTPPESKWEQKNSIPWLLLKVKSHEGEGILSRVNYVLRIDTLGGLPPKNPPQKADQTVSIPYKATYLFLTPASK</sequence>
<dbReference type="RefSeq" id="WP_134439540.1">
    <property type="nucleotide sequence ID" value="NZ_LXQC01000113.1"/>
</dbReference>
<name>A0A4Y8PEW4_9BACT</name>
<feature type="signal peptide" evidence="2">
    <location>
        <begin position="1"/>
        <end position="21"/>
    </location>
</feature>
<organism evidence="3 4">
    <name type="scientific">Methylacidiphilum caldifontis</name>
    <dbReference type="NCBI Taxonomy" id="2795386"/>
    <lineage>
        <taxon>Bacteria</taxon>
        <taxon>Pseudomonadati</taxon>
        <taxon>Verrucomicrobiota</taxon>
        <taxon>Methylacidiphilae</taxon>
        <taxon>Methylacidiphilales</taxon>
        <taxon>Methylacidiphilaceae</taxon>
        <taxon>Methylacidiphilum (ex Ratnadevi et al. 2023)</taxon>
    </lineage>
</organism>
<dbReference type="Proteomes" id="UP000297713">
    <property type="component" value="Unassembled WGS sequence"/>
</dbReference>
<dbReference type="AlphaFoldDB" id="A0A4Y8PEW4"/>
<dbReference type="Pfam" id="PF11937">
    <property type="entry name" value="DUF3455"/>
    <property type="match status" value="1"/>
</dbReference>